<dbReference type="RefSeq" id="WP_381523216.1">
    <property type="nucleotide sequence ID" value="NZ_JBHULN010000007.1"/>
</dbReference>
<dbReference type="InterPro" id="IPR037524">
    <property type="entry name" value="PA14/GLEYA"/>
</dbReference>
<name>A0ABW5M5S1_9BACT</name>
<dbReference type="Pfam" id="PF02018">
    <property type="entry name" value="CBM_4_9"/>
    <property type="match status" value="1"/>
</dbReference>
<dbReference type="PROSITE" id="PS51820">
    <property type="entry name" value="PA14"/>
    <property type="match status" value="2"/>
</dbReference>
<dbReference type="InterPro" id="IPR022441">
    <property type="entry name" value="Para_beta_helix_rpt-2"/>
</dbReference>
<dbReference type="SMART" id="SM00776">
    <property type="entry name" value="NPCBM"/>
    <property type="match status" value="1"/>
</dbReference>
<dbReference type="Gene3D" id="2.60.120.260">
    <property type="entry name" value="Galactose-binding domain-like"/>
    <property type="match status" value="1"/>
</dbReference>
<dbReference type="Gene3D" id="2.60.120.380">
    <property type="match status" value="1"/>
</dbReference>
<dbReference type="Pfam" id="PF07691">
    <property type="entry name" value="PA14"/>
    <property type="match status" value="2"/>
</dbReference>
<dbReference type="SUPFAM" id="SSF51126">
    <property type="entry name" value="Pectin lyase-like"/>
    <property type="match status" value="2"/>
</dbReference>
<dbReference type="EMBL" id="JBHULN010000007">
    <property type="protein sequence ID" value="MFD2571558.1"/>
    <property type="molecule type" value="Genomic_DNA"/>
</dbReference>
<comment type="caution">
    <text evidence="4">The sequence shown here is derived from an EMBL/GenBank/DDBJ whole genome shotgun (WGS) entry which is preliminary data.</text>
</comment>
<dbReference type="Gene3D" id="3.90.182.10">
    <property type="entry name" value="Toxin - Anthrax Protective Antigen,domain 1"/>
    <property type="match status" value="1"/>
</dbReference>
<organism evidence="4 5">
    <name type="scientific">Spirosoma soli</name>
    <dbReference type="NCBI Taxonomy" id="1770529"/>
    <lineage>
        <taxon>Bacteria</taxon>
        <taxon>Pseudomonadati</taxon>
        <taxon>Bacteroidota</taxon>
        <taxon>Cytophagia</taxon>
        <taxon>Cytophagales</taxon>
        <taxon>Cytophagaceae</taxon>
        <taxon>Spirosoma</taxon>
    </lineage>
</organism>
<dbReference type="PANTHER" id="PTHR36453:SF1">
    <property type="entry name" value="RIGHT HANDED BETA HELIX DOMAIN-CONTAINING PROTEIN"/>
    <property type="match status" value="1"/>
</dbReference>
<keyword evidence="2" id="KW-0732">Signal</keyword>
<dbReference type="InterPro" id="IPR013222">
    <property type="entry name" value="Glyco_hyd_98_carb-bd"/>
</dbReference>
<accession>A0ABW5M5S1</accession>
<dbReference type="Gene3D" id="2.160.20.10">
    <property type="entry name" value="Single-stranded right-handed beta-helix, Pectin lyase-like"/>
    <property type="match status" value="2"/>
</dbReference>
<dbReference type="InterPro" id="IPR008979">
    <property type="entry name" value="Galactose-bd-like_sf"/>
</dbReference>
<dbReference type="Proteomes" id="UP001597469">
    <property type="component" value="Unassembled WGS sequence"/>
</dbReference>
<evidence type="ECO:0000313" key="4">
    <source>
        <dbReference type="EMBL" id="MFD2571558.1"/>
    </source>
</evidence>
<evidence type="ECO:0000259" key="3">
    <source>
        <dbReference type="PROSITE" id="PS51820"/>
    </source>
</evidence>
<feature type="chain" id="PRO_5047384244" evidence="2">
    <location>
        <begin position="33"/>
        <end position="1393"/>
    </location>
</feature>
<dbReference type="InterPro" id="IPR011050">
    <property type="entry name" value="Pectin_lyase_fold/virulence"/>
</dbReference>
<dbReference type="InterPro" id="IPR003305">
    <property type="entry name" value="CenC_carb-bd"/>
</dbReference>
<dbReference type="NCBIfam" id="TIGR04183">
    <property type="entry name" value="Por_Secre_tail"/>
    <property type="match status" value="1"/>
</dbReference>
<gene>
    <name evidence="4" type="ORF">ACFSUS_13015</name>
</gene>
<dbReference type="SUPFAM" id="SSF49785">
    <property type="entry name" value="Galactose-binding domain-like"/>
    <property type="match status" value="1"/>
</dbReference>
<sequence>MRILKKSLRLQSVSFVYSALVCLAFHASTAFGQTTYYVASSGNDNNNGRSADSPFQTVSKVSSLALQPGDQILFKRGDTFRGTLFIRQSGTSDRPIVIDAYGSGNKPSLSGSVPVSNWSNVGGNVWQADCPSCGSRVTGLYRNASPLPLGRYPNYNSANKGYLTVQSHSGKSQLTSQQSLPTNFTGGEAVIRPVQWILDRATITQQNGNTLSLNNPNSRDITDGWGYFIQNHPATLDQTDEWYYNPGNKTIRLYADQGSPNGQNITVTVHNEGVNLKDVKFVTIRNLQITQTLSTGLLVNSGSNLVIAGNDITDSGEDGMYITGYGGSITVENNLIEDANNNGLTIQPYQNFTFRGNTVQRIGLWPGRGRSGDGTYVALTSLCTANTLIENNVIDNVGYNGISYTTSTTIRRNRISNFCITKSDGGGLYVWNGNRQAMGDIHLVSNIIYNGIGAPEGTPGGAYAGVNGIFFDDCTQNIELANNSVFNCHGLGIFMHATSNITVSGNTVFNNGEGQLAMTHNHGVCPPRNNTLENNIFVSRLPEQFNVKYESDQNDLGSYGQFNRNVYARPFEDLLKIRAVYNNGSGITGADLSLKEWQDRFGKDANSSNSPLTYKTYTITGTGNSKLNSAFSGNTEGWSTWSPYGNGQAVWDNSNRLDGGSLRVAFPSGSGRGDSYVLVTNNIGSVSQGKTYQLRFDAVASSSAKRVQAFIRQKDGSYRDLDARSSVQVGTNRQSYDMAFTATANEANAIVVFQVTEDGQTVWFDNVSLQEATRSDVNPDDYVKLVYNETGDTKQVSIDGTYRDARNNVYTNNVSLPAFSSMVLFKEVGSNNPPAPPVSLRDPENPANAVNGLDFGYFEGDWGNLPNFDALTPAKTGTTSLVDLSVRNRDSQYALRFKGFINVPTDGQYTFYTNSDDGSKLYIGSTEVVNNDGGHAPTEKSGTIGLKAGKHALTVTYFQGGGGQQLNASYSGPGVGKQDIPASALYRVGTASGGGSGTGLQAEYFNNTSLAGPVVLTRTDATVNFDWGSSSPAGGTVNGDNFSVRWTGQIEAPVTGDYTFSTFSDNGVRLWVNGVQLVNNWNEHGPAMDNANPITLTGGQKYDIKMEFYEVNGGAAARLLWAYPGQSQQAVPQGRLYPAAATSAPSSGAVTYLSDLNWKTMNNGYGPVEKDRSNGESGASDGRAMSVNGVGYAKGLGVHAPSELTYDLGGRYTNFSTDIGIDDELADGTCGSVEFQVFVDNALVYSSGTMTTTAPTKSVNVNVSGKQTLRLVVTNAGDDNTCDHADWAGARLTGSGSARVAALSDEIKPEALVQVYPIPARDEVRVRYYALAEGEVDIQLVNTGAQPVRQLTHQAVAGENIIKVPVSELSRGFYMLTITQGSQRITRKVILSE</sequence>
<dbReference type="InterPro" id="IPR011658">
    <property type="entry name" value="PA14_dom"/>
</dbReference>
<feature type="signal peptide" evidence="2">
    <location>
        <begin position="1"/>
        <end position="32"/>
    </location>
</feature>
<dbReference type="Gene3D" id="2.60.120.1060">
    <property type="entry name" value="NPCBM/NEW2 domain"/>
    <property type="match status" value="1"/>
</dbReference>
<dbReference type="SMART" id="SM00758">
    <property type="entry name" value="PA14"/>
    <property type="match status" value="2"/>
</dbReference>
<evidence type="ECO:0000256" key="1">
    <source>
        <dbReference type="ARBA" id="ARBA00022801"/>
    </source>
</evidence>
<dbReference type="NCBIfam" id="TIGR03804">
    <property type="entry name" value="para_beta_helix"/>
    <property type="match status" value="1"/>
</dbReference>
<dbReference type="Pfam" id="PF13229">
    <property type="entry name" value="Beta_helix"/>
    <property type="match status" value="1"/>
</dbReference>
<protein>
    <submittedName>
        <fullName evidence="4">NPCBM/NEW2 domain-containing protein</fullName>
    </submittedName>
</protein>
<dbReference type="SMART" id="SM00710">
    <property type="entry name" value="PbH1"/>
    <property type="match status" value="9"/>
</dbReference>
<keyword evidence="5" id="KW-1185">Reference proteome</keyword>
<reference evidence="5" key="1">
    <citation type="journal article" date="2019" name="Int. J. Syst. Evol. Microbiol.">
        <title>The Global Catalogue of Microorganisms (GCM) 10K type strain sequencing project: providing services to taxonomists for standard genome sequencing and annotation.</title>
        <authorList>
            <consortium name="The Broad Institute Genomics Platform"/>
            <consortium name="The Broad Institute Genome Sequencing Center for Infectious Disease"/>
            <person name="Wu L."/>
            <person name="Ma J."/>
        </authorList>
    </citation>
    <scope>NUCLEOTIDE SEQUENCE [LARGE SCALE GENOMIC DNA]</scope>
    <source>
        <strain evidence="5">KCTC 42805</strain>
    </source>
</reference>
<evidence type="ECO:0000256" key="2">
    <source>
        <dbReference type="SAM" id="SignalP"/>
    </source>
</evidence>
<dbReference type="SUPFAM" id="SSF56988">
    <property type="entry name" value="Anthrax protective antigen"/>
    <property type="match status" value="2"/>
</dbReference>
<dbReference type="InterPro" id="IPR012334">
    <property type="entry name" value="Pectin_lyas_fold"/>
</dbReference>
<keyword evidence="1" id="KW-0378">Hydrolase</keyword>
<dbReference type="Pfam" id="PF18962">
    <property type="entry name" value="Por_Secre_tail"/>
    <property type="match status" value="1"/>
</dbReference>
<dbReference type="InterPro" id="IPR026444">
    <property type="entry name" value="Secre_tail"/>
</dbReference>
<feature type="domain" description="PA14" evidence="3">
    <location>
        <begin position="848"/>
        <end position="984"/>
    </location>
</feature>
<dbReference type="InterPro" id="IPR006626">
    <property type="entry name" value="PbH1"/>
</dbReference>
<evidence type="ECO:0000313" key="5">
    <source>
        <dbReference type="Proteomes" id="UP001597469"/>
    </source>
</evidence>
<dbReference type="PANTHER" id="PTHR36453">
    <property type="entry name" value="SECRETED PROTEIN-RELATED"/>
    <property type="match status" value="1"/>
</dbReference>
<proteinExistence type="predicted"/>
<dbReference type="InterPro" id="IPR039448">
    <property type="entry name" value="Beta_helix"/>
</dbReference>
<feature type="domain" description="PA14" evidence="3">
    <location>
        <begin position="995"/>
        <end position="1135"/>
    </location>
</feature>
<dbReference type="Pfam" id="PF08305">
    <property type="entry name" value="NPCBM"/>
    <property type="match status" value="1"/>
</dbReference>
<dbReference type="InterPro" id="IPR038637">
    <property type="entry name" value="NPCBM_sf"/>
</dbReference>